<evidence type="ECO:0000259" key="2">
    <source>
        <dbReference type="Pfam" id="PF06808"/>
    </source>
</evidence>
<dbReference type="AlphaFoldDB" id="A0A0F9EFB0"/>
<dbReference type="InterPro" id="IPR011853">
    <property type="entry name" value="TRAP_DctM-Dct_fused"/>
</dbReference>
<dbReference type="NCBIfam" id="TIGR02123">
    <property type="entry name" value="TRAP_fused"/>
    <property type="match status" value="1"/>
</dbReference>
<proteinExistence type="predicted"/>
<feature type="transmembrane region" description="Helical" evidence="1">
    <location>
        <begin position="42"/>
        <end position="64"/>
    </location>
</feature>
<accession>A0A0F9EFB0</accession>
<feature type="transmembrane region" description="Helical" evidence="1">
    <location>
        <begin position="109"/>
        <end position="127"/>
    </location>
</feature>
<evidence type="ECO:0000313" key="3">
    <source>
        <dbReference type="EMBL" id="KKL72743.1"/>
    </source>
</evidence>
<sequence length="347" mass="36993">MSENKIHETGDTLEKGDGLALARKMAEEEVGIGRRPKGPSKYVIPTVAVIWSFFQLSIASWLILDSTFIRATHLGFAILIVFLNYPLFKKTRFGLKFLSSSDKIPIMDYVIAIAAAFTALYIMIDYAGITTCYGAPITQDVIMGVALTVFLLEASRRVIGPALPIIAMLFIGYAFFGPYMPDVISFKGVSVNRFVGQMSMSTEGIYGIPLDVSATIVFLFVLFGAMMDKAGAGRYFIQLALSLLGGFKGGPAKAAVVGSGLTGMVSGSSIANIVTTGTFTIPMMKKVGYPPTKAAAVEVAASTDGQLAPPIMGAAAFIIAEYVNVPYIEVVKAAIIPAFASYAALFF</sequence>
<dbReference type="PANTHER" id="PTHR43849:SF2">
    <property type="entry name" value="BLL3936 PROTEIN"/>
    <property type="match status" value="1"/>
</dbReference>
<dbReference type="InterPro" id="IPR010656">
    <property type="entry name" value="DctM"/>
</dbReference>
<dbReference type="Pfam" id="PF06808">
    <property type="entry name" value="DctM"/>
    <property type="match status" value="1"/>
</dbReference>
<comment type="caution">
    <text evidence="3">The sequence shown here is derived from an EMBL/GenBank/DDBJ whole genome shotgun (WGS) entry which is preliminary data.</text>
</comment>
<feature type="transmembrane region" description="Helical" evidence="1">
    <location>
        <begin position="70"/>
        <end position="88"/>
    </location>
</feature>
<dbReference type="PANTHER" id="PTHR43849">
    <property type="entry name" value="BLL3936 PROTEIN"/>
    <property type="match status" value="1"/>
</dbReference>
<feature type="transmembrane region" description="Helical" evidence="1">
    <location>
        <begin position="159"/>
        <end position="176"/>
    </location>
</feature>
<reference evidence="3" key="1">
    <citation type="journal article" date="2015" name="Nature">
        <title>Complex archaea that bridge the gap between prokaryotes and eukaryotes.</title>
        <authorList>
            <person name="Spang A."/>
            <person name="Saw J.H."/>
            <person name="Jorgensen S.L."/>
            <person name="Zaremba-Niedzwiedzka K."/>
            <person name="Martijn J."/>
            <person name="Lind A.E."/>
            <person name="van Eijk R."/>
            <person name="Schleper C."/>
            <person name="Guy L."/>
            <person name="Ettema T.J."/>
        </authorList>
    </citation>
    <scope>NUCLEOTIDE SEQUENCE</scope>
</reference>
<keyword evidence="1" id="KW-1133">Transmembrane helix</keyword>
<name>A0A0F9EFB0_9ZZZZ</name>
<evidence type="ECO:0000256" key="1">
    <source>
        <dbReference type="SAM" id="Phobius"/>
    </source>
</evidence>
<protein>
    <recommendedName>
        <fullName evidence="2">TRAP C4-dicarboxylate transport system permease DctM subunit domain-containing protein</fullName>
    </recommendedName>
</protein>
<organism evidence="3">
    <name type="scientific">marine sediment metagenome</name>
    <dbReference type="NCBI Taxonomy" id="412755"/>
    <lineage>
        <taxon>unclassified sequences</taxon>
        <taxon>metagenomes</taxon>
        <taxon>ecological metagenomes</taxon>
    </lineage>
</organism>
<gene>
    <name evidence="3" type="ORF">LCGC14_2081870</name>
</gene>
<feature type="non-terminal residue" evidence="3">
    <location>
        <position position="347"/>
    </location>
</feature>
<feature type="domain" description="TRAP C4-dicarboxylate transport system permease DctM subunit" evidence="2">
    <location>
        <begin position="148"/>
        <end position="346"/>
    </location>
</feature>
<keyword evidence="1" id="KW-0472">Membrane</keyword>
<feature type="transmembrane region" description="Helical" evidence="1">
    <location>
        <begin position="133"/>
        <end position="152"/>
    </location>
</feature>
<feature type="transmembrane region" description="Helical" evidence="1">
    <location>
        <begin position="204"/>
        <end position="225"/>
    </location>
</feature>
<keyword evidence="1" id="KW-0812">Transmembrane</keyword>
<dbReference type="EMBL" id="LAZR01025178">
    <property type="protein sequence ID" value="KKL72743.1"/>
    <property type="molecule type" value="Genomic_DNA"/>
</dbReference>